<dbReference type="PANTHER" id="PTHR43479:SF7">
    <property type="entry name" value="TETR-FAMILY TRANSCRIPTIONAL REGULATOR"/>
    <property type="match status" value="1"/>
</dbReference>
<dbReference type="Proteomes" id="UP000746471">
    <property type="component" value="Unassembled WGS sequence"/>
</dbReference>
<gene>
    <name evidence="4" type="ORF">KHM83_18050</name>
</gene>
<protein>
    <submittedName>
        <fullName evidence="4">TetR/AcrR family transcriptional regulator C-terminal domain-containing protein</fullName>
    </submittedName>
</protein>
<evidence type="ECO:0000256" key="1">
    <source>
        <dbReference type="ARBA" id="ARBA00023125"/>
    </source>
</evidence>
<name>A0ABS5PVL0_9FIRM</name>
<dbReference type="PROSITE" id="PS50977">
    <property type="entry name" value="HTH_TETR_2"/>
    <property type="match status" value="1"/>
</dbReference>
<evidence type="ECO:0000256" key="2">
    <source>
        <dbReference type="PROSITE-ProRule" id="PRU00335"/>
    </source>
</evidence>
<sequence>MTKNQITKTFLASAVMELSRKKPLSTVTVRDIVHAAGYTRNTFYYHFQDKQDLINWIYKTTVQSSIGAIDQRLDTSIWRDAILKLLQELEAKKYFYENALKMTGQNSFYDYLFETTYNHFSNVIELYLQDKSIDDDTIEFFINFYSHAYTEMTTQWLRSGAKIPADKFMHLLTRATLHGLYKNLNYFS</sequence>
<keyword evidence="5" id="KW-1185">Reference proteome</keyword>
<dbReference type="InterPro" id="IPR001647">
    <property type="entry name" value="HTH_TetR"/>
</dbReference>
<dbReference type="SUPFAM" id="SSF46689">
    <property type="entry name" value="Homeodomain-like"/>
    <property type="match status" value="1"/>
</dbReference>
<evidence type="ECO:0000313" key="5">
    <source>
        <dbReference type="Proteomes" id="UP000746471"/>
    </source>
</evidence>
<accession>A0ABS5PVL0</accession>
<dbReference type="InterPro" id="IPR009057">
    <property type="entry name" value="Homeodomain-like_sf"/>
</dbReference>
<dbReference type="PANTHER" id="PTHR43479">
    <property type="entry name" value="ACREF/ENVCD OPERON REPRESSOR-RELATED"/>
    <property type="match status" value="1"/>
</dbReference>
<comment type="caution">
    <text evidence="4">The sequence shown here is derived from an EMBL/GenBank/DDBJ whole genome shotgun (WGS) entry which is preliminary data.</text>
</comment>
<dbReference type="Gene3D" id="1.10.357.10">
    <property type="entry name" value="Tetracycline Repressor, domain 2"/>
    <property type="match status" value="1"/>
</dbReference>
<feature type="DNA-binding region" description="H-T-H motif" evidence="2">
    <location>
        <begin position="28"/>
        <end position="47"/>
    </location>
</feature>
<dbReference type="Pfam" id="PF14278">
    <property type="entry name" value="TetR_C_8"/>
    <property type="match status" value="1"/>
</dbReference>
<dbReference type="InterPro" id="IPR039532">
    <property type="entry name" value="TetR_C_Firmicutes"/>
</dbReference>
<dbReference type="Pfam" id="PF00440">
    <property type="entry name" value="TetR_N"/>
    <property type="match status" value="1"/>
</dbReference>
<evidence type="ECO:0000313" key="4">
    <source>
        <dbReference type="EMBL" id="MBS7528574.1"/>
    </source>
</evidence>
<reference evidence="4 5" key="1">
    <citation type="submission" date="2021-05" db="EMBL/GenBank/DDBJ databases">
        <title>Fusibacter ferrireducens sp. nov., an anaerobic, sulfur- and Fe-reducing bacterium isolated from the mangrove sediment.</title>
        <authorList>
            <person name="Qiu D."/>
        </authorList>
    </citation>
    <scope>NUCLEOTIDE SEQUENCE [LARGE SCALE GENOMIC DNA]</scope>
    <source>
        <strain evidence="4 5">DSM 12116</strain>
    </source>
</reference>
<proteinExistence type="predicted"/>
<dbReference type="EMBL" id="JAHBCL010000046">
    <property type="protein sequence ID" value="MBS7528574.1"/>
    <property type="molecule type" value="Genomic_DNA"/>
</dbReference>
<keyword evidence="1 2" id="KW-0238">DNA-binding</keyword>
<dbReference type="InterPro" id="IPR050624">
    <property type="entry name" value="HTH-type_Tx_Regulator"/>
</dbReference>
<organism evidence="4 5">
    <name type="scientific">Fusibacter paucivorans</name>
    <dbReference type="NCBI Taxonomy" id="76009"/>
    <lineage>
        <taxon>Bacteria</taxon>
        <taxon>Bacillati</taxon>
        <taxon>Bacillota</taxon>
        <taxon>Clostridia</taxon>
        <taxon>Eubacteriales</taxon>
        <taxon>Eubacteriales Family XII. Incertae Sedis</taxon>
        <taxon>Fusibacter</taxon>
    </lineage>
</organism>
<feature type="domain" description="HTH tetR-type" evidence="3">
    <location>
        <begin position="5"/>
        <end position="65"/>
    </location>
</feature>
<evidence type="ECO:0000259" key="3">
    <source>
        <dbReference type="PROSITE" id="PS50977"/>
    </source>
</evidence>
<dbReference type="RefSeq" id="WP_213238431.1">
    <property type="nucleotide sequence ID" value="NZ_JAHBCL010000046.1"/>
</dbReference>